<dbReference type="OrthoDB" id="8881374at2"/>
<dbReference type="STRING" id="29542.A6070_12330"/>
<dbReference type="SUPFAM" id="SSF158682">
    <property type="entry name" value="TerB-like"/>
    <property type="match status" value="1"/>
</dbReference>
<name>A0A1L3GEW0_SYNAC</name>
<organism evidence="3 4">
    <name type="scientific">Syntrophotalea acetylenica</name>
    <name type="common">Pelobacter acetylenicus</name>
    <dbReference type="NCBI Taxonomy" id="29542"/>
    <lineage>
        <taxon>Bacteria</taxon>
        <taxon>Pseudomonadati</taxon>
        <taxon>Thermodesulfobacteriota</taxon>
        <taxon>Desulfuromonadia</taxon>
        <taxon>Desulfuromonadales</taxon>
        <taxon>Syntrophotaleaceae</taxon>
        <taxon>Syntrophotalea</taxon>
    </lineage>
</organism>
<feature type="transmembrane region" description="Helical" evidence="1">
    <location>
        <begin position="89"/>
        <end position="110"/>
    </location>
</feature>
<keyword evidence="1" id="KW-0812">Transmembrane</keyword>
<evidence type="ECO:0000313" key="3">
    <source>
        <dbReference type="EMBL" id="APG24238.1"/>
    </source>
</evidence>
<reference evidence="3 4" key="1">
    <citation type="journal article" date="2017" name="Genome Announc.">
        <title>Complete Genome Sequences of Two Acetylene-Fermenting Pelobacter acetylenicus Strains.</title>
        <authorList>
            <person name="Sutton J.M."/>
            <person name="Baesman S.M."/>
            <person name="Fierst J.L."/>
            <person name="Poret-Peterson A.T."/>
            <person name="Oremland R.S."/>
            <person name="Dunlap D.S."/>
            <person name="Akob D.M."/>
        </authorList>
    </citation>
    <scope>NUCLEOTIDE SEQUENCE [LARGE SCALE GENOMIC DNA]</scope>
    <source>
        <strain evidence="3 4">DSM 3247</strain>
    </source>
</reference>
<dbReference type="Gene3D" id="1.10.3680.10">
    <property type="entry name" value="TerB-like"/>
    <property type="match status" value="1"/>
</dbReference>
<dbReference type="Proteomes" id="UP000182264">
    <property type="component" value="Chromosome"/>
</dbReference>
<accession>A0A1L3GEW0</accession>
<dbReference type="EMBL" id="CP015518">
    <property type="protein sequence ID" value="APG24238.1"/>
    <property type="molecule type" value="Genomic_DNA"/>
</dbReference>
<evidence type="ECO:0000259" key="2">
    <source>
        <dbReference type="Pfam" id="PF05099"/>
    </source>
</evidence>
<feature type="transmembrane region" description="Helical" evidence="1">
    <location>
        <begin position="64"/>
        <end position="83"/>
    </location>
</feature>
<proteinExistence type="predicted"/>
<dbReference type="InterPro" id="IPR029024">
    <property type="entry name" value="TerB-like"/>
</dbReference>
<dbReference type="Pfam" id="PF05099">
    <property type="entry name" value="TerB"/>
    <property type="match status" value="1"/>
</dbReference>
<dbReference type="InterPro" id="IPR007791">
    <property type="entry name" value="DjlA_N"/>
</dbReference>
<keyword evidence="4" id="KW-1185">Reference proteome</keyword>
<evidence type="ECO:0000256" key="1">
    <source>
        <dbReference type="SAM" id="Phobius"/>
    </source>
</evidence>
<protein>
    <recommendedName>
        <fullName evidence="2">Co-chaperone DjlA N-terminal domain-containing protein</fullName>
    </recommendedName>
</protein>
<sequence>MSGNRLNKWFEGIETVVAEPLKFKAKLAIGEDAYTSLRLKNATFKLWDVAGAASSAMAVAKSSAVASAFFAPKGILALGGLFSAATTPIGWVVAAGVLAGGGWIGITSYLKNATSSRVTVVPNFINTPMDVLALGLFDLMAPLALKVALIDGEIDAEERNTISSYFVEKWGYSNNFVCEGMAYIESRLVDFSIKKVAQSLGEFKKQNKDCNSKEMSREIVWFLTEVIEADGRIDEREEMALENVQKIFDEADRLSLKKFTKDGISSFCGVAKKIPLPKVLNKKTND</sequence>
<evidence type="ECO:0000313" key="4">
    <source>
        <dbReference type="Proteomes" id="UP000182264"/>
    </source>
</evidence>
<dbReference type="CDD" id="cd07177">
    <property type="entry name" value="terB_like"/>
    <property type="match status" value="1"/>
</dbReference>
<keyword evidence="1" id="KW-1133">Transmembrane helix</keyword>
<dbReference type="AlphaFoldDB" id="A0A1L3GEW0"/>
<feature type="domain" description="Co-chaperone DjlA N-terminal" evidence="2">
    <location>
        <begin position="141"/>
        <end position="248"/>
    </location>
</feature>
<dbReference type="RefSeq" id="WP_072286059.1">
    <property type="nucleotide sequence ID" value="NZ_CP015455.1"/>
</dbReference>
<keyword evidence="1" id="KW-0472">Membrane</keyword>
<gene>
    <name evidence="3" type="ORF">A7E75_03705</name>
</gene>
<dbReference type="KEGG" id="pace:A6070_12330"/>